<dbReference type="Proteomes" id="UP001066276">
    <property type="component" value="Chromosome 1_2"/>
</dbReference>
<proteinExistence type="predicted"/>
<dbReference type="EMBL" id="JANPWB010000002">
    <property type="protein sequence ID" value="KAJ1207553.1"/>
    <property type="molecule type" value="Genomic_DNA"/>
</dbReference>
<organism evidence="1 2">
    <name type="scientific">Pleurodeles waltl</name>
    <name type="common">Iberian ribbed newt</name>
    <dbReference type="NCBI Taxonomy" id="8319"/>
    <lineage>
        <taxon>Eukaryota</taxon>
        <taxon>Metazoa</taxon>
        <taxon>Chordata</taxon>
        <taxon>Craniata</taxon>
        <taxon>Vertebrata</taxon>
        <taxon>Euteleostomi</taxon>
        <taxon>Amphibia</taxon>
        <taxon>Batrachia</taxon>
        <taxon>Caudata</taxon>
        <taxon>Salamandroidea</taxon>
        <taxon>Salamandridae</taxon>
        <taxon>Pleurodelinae</taxon>
        <taxon>Pleurodeles</taxon>
    </lineage>
</organism>
<sequence>MIDGSNGILHVQKLYVDNAITGYSWEESFTQDNISDDELAQKVTEVGKILHSIRATGAPFKNDIELWSTTLATLFYTCVVTKYIPNNWRGCILHPIFNKGDKKDPADDHLIALLDIKASAYASDLLKELEIWADANGIVPLC</sequence>
<protein>
    <submittedName>
        <fullName evidence="1">Uncharacterized protein</fullName>
    </submittedName>
</protein>
<name>A0AAV7W223_PLEWA</name>
<reference evidence="1" key="1">
    <citation type="journal article" date="2022" name="bioRxiv">
        <title>Sequencing and chromosome-scale assembly of the giantPleurodeles waltlgenome.</title>
        <authorList>
            <person name="Brown T."/>
            <person name="Elewa A."/>
            <person name="Iarovenko S."/>
            <person name="Subramanian E."/>
            <person name="Araus A.J."/>
            <person name="Petzold A."/>
            <person name="Susuki M."/>
            <person name="Suzuki K.-i.T."/>
            <person name="Hayashi T."/>
            <person name="Toyoda A."/>
            <person name="Oliveira C."/>
            <person name="Osipova E."/>
            <person name="Leigh N.D."/>
            <person name="Simon A."/>
            <person name="Yun M.H."/>
        </authorList>
    </citation>
    <scope>NUCLEOTIDE SEQUENCE</scope>
    <source>
        <strain evidence="1">20211129_DDA</strain>
        <tissue evidence="1">Liver</tissue>
    </source>
</reference>
<keyword evidence="2" id="KW-1185">Reference proteome</keyword>
<dbReference type="AlphaFoldDB" id="A0AAV7W223"/>
<evidence type="ECO:0000313" key="2">
    <source>
        <dbReference type="Proteomes" id="UP001066276"/>
    </source>
</evidence>
<comment type="caution">
    <text evidence="1">The sequence shown here is derived from an EMBL/GenBank/DDBJ whole genome shotgun (WGS) entry which is preliminary data.</text>
</comment>
<gene>
    <name evidence="1" type="ORF">NDU88_002944</name>
</gene>
<accession>A0AAV7W223</accession>
<evidence type="ECO:0000313" key="1">
    <source>
        <dbReference type="EMBL" id="KAJ1207553.1"/>
    </source>
</evidence>